<feature type="transmembrane region" description="Helical" evidence="6">
    <location>
        <begin position="115"/>
        <end position="135"/>
    </location>
</feature>
<evidence type="ECO:0000256" key="2">
    <source>
        <dbReference type="ARBA" id="ARBA00022475"/>
    </source>
</evidence>
<dbReference type="Proteomes" id="UP000244066">
    <property type="component" value="Unassembled WGS sequence"/>
</dbReference>
<evidence type="ECO:0000256" key="5">
    <source>
        <dbReference type="ARBA" id="ARBA00023136"/>
    </source>
</evidence>
<evidence type="ECO:0008006" key="9">
    <source>
        <dbReference type="Google" id="ProtNLM"/>
    </source>
</evidence>
<evidence type="ECO:0000256" key="1">
    <source>
        <dbReference type="ARBA" id="ARBA00004651"/>
    </source>
</evidence>
<dbReference type="PANTHER" id="PTHR38825:SF1">
    <property type="entry name" value="TRANSPORTER, LYSE FAMILY"/>
    <property type="match status" value="1"/>
</dbReference>
<dbReference type="InterPro" id="IPR001123">
    <property type="entry name" value="LeuE-type"/>
</dbReference>
<protein>
    <recommendedName>
        <fullName evidence="9">Lysine transporter LysE</fullName>
    </recommendedName>
</protein>
<name>A0A2R7Y0J7_9ARCH</name>
<proteinExistence type="predicted"/>
<feature type="transmembrane region" description="Helical" evidence="6">
    <location>
        <begin position="44"/>
        <end position="70"/>
    </location>
</feature>
<comment type="caution">
    <text evidence="7">The sequence shown here is derived from an EMBL/GenBank/DDBJ whole genome shotgun (WGS) entry which is preliminary data.</text>
</comment>
<gene>
    <name evidence="7" type="ORF">B9J98_08030</name>
</gene>
<evidence type="ECO:0000256" key="6">
    <source>
        <dbReference type="SAM" id="Phobius"/>
    </source>
</evidence>
<dbReference type="GO" id="GO:0005886">
    <property type="term" value="C:plasma membrane"/>
    <property type="evidence" value="ECO:0007669"/>
    <property type="project" value="UniProtKB-SubCell"/>
</dbReference>
<keyword evidence="4 6" id="KW-1133">Transmembrane helix</keyword>
<reference evidence="7 8" key="1">
    <citation type="submission" date="2017-04" db="EMBL/GenBank/DDBJ databases">
        <title>Draft Aigarchaeota genome from a New Zealand hot spring.</title>
        <authorList>
            <person name="Reysenbach A.-L."/>
            <person name="Donaho J.A."/>
            <person name="Gerhart J."/>
            <person name="Kelley J.F."/>
            <person name="Kouba K."/>
            <person name="Podar M."/>
            <person name="Stott M."/>
        </authorList>
    </citation>
    <scope>NUCLEOTIDE SEQUENCE [LARGE SCALE GENOMIC DNA]</scope>
    <source>
        <strain evidence="7">NZ13_MG1</strain>
    </source>
</reference>
<keyword evidence="2" id="KW-1003">Cell membrane</keyword>
<feature type="transmembrane region" description="Helical" evidence="6">
    <location>
        <begin position="76"/>
        <end position="94"/>
    </location>
</feature>
<sequence>MEEMGWESLIPAVVVISASGALAPGPLFFATVSYGLKGGARSGFMVALGHTAFELPLVMAVAVGLVSVANIAQGKLLMGIVGSVAIAVFGVLQLRDAIRQGSSFNNSMNPKIPANAFLVGLLFTGLNPLFIVWWLTVGMKLILDSLLLASLMGVGIMYVSHVWMDYAWLVLVSHLASRASRLIAGKWMRLLMLSLSLTLIILGVVMLINVLSG</sequence>
<feature type="transmembrane region" description="Helical" evidence="6">
    <location>
        <begin position="12"/>
        <end position="32"/>
    </location>
</feature>
<organism evidence="7 8">
    <name type="scientific">Candidatus Terraquivivens tikiterensis</name>
    <dbReference type="NCBI Taxonomy" id="1980982"/>
    <lineage>
        <taxon>Archaea</taxon>
        <taxon>Nitrososphaerota</taxon>
        <taxon>Candidatus Wolframiiraptoraceae</taxon>
        <taxon>Candidatus Terraquivivens</taxon>
    </lineage>
</organism>
<accession>A0A2R7Y0J7</accession>
<comment type="subcellular location">
    <subcellularLocation>
        <location evidence="1">Cell membrane</location>
        <topology evidence="1">Multi-pass membrane protein</topology>
    </subcellularLocation>
</comment>
<dbReference type="AlphaFoldDB" id="A0A2R7Y0J7"/>
<evidence type="ECO:0000256" key="3">
    <source>
        <dbReference type="ARBA" id="ARBA00022692"/>
    </source>
</evidence>
<dbReference type="PANTHER" id="PTHR38825">
    <property type="entry name" value="LYSINE EXPORTER PROTEIN (LYSE/YGGA)"/>
    <property type="match status" value="1"/>
</dbReference>
<dbReference type="Pfam" id="PF01810">
    <property type="entry name" value="LysE"/>
    <property type="match status" value="1"/>
</dbReference>
<evidence type="ECO:0000313" key="8">
    <source>
        <dbReference type="Proteomes" id="UP000244066"/>
    </source>
</evidence>
<keyword evidence="5 6" id="KW-0472">Membrane</keyword>
<evidence type="ECO:0000256" key="4">
    <source>
        <dbReference type="ARBA" id="ARBA00022989"/>
    </source>
</evidence>
<keyword evidence="3 6" id="KW-0812">Transmembrane</keyword>
<dbReference type="GO" id="GO:0006865">
    <property type="term" value="P:amino acid transport"/>
    <property type="evidence" value="ECO:0007669"/>
    <property type="project" value="InterPro"/>
</dbReference>
<evidence type="ECO:0000313" key="7">
    <source>
        <dbReference type="EMBL" id="PUA31045.1"/>
    </source>
</evidence>
<feature type="transmembrane region" description="Helical" evidence="6">
    <location>
        <begin position="147"/>
        <end position="169"/>
    </location>
</feature>
<dbReference type="EMBL" id="NDWU01000030">
    <property type="protein sequence ID" value="PUA31045.1"/>
    <property type="molecule type" value="Genomic_DNA"/>
</dbReference>
<feature type="transmembrane region" description="Helical" evidence="6">
    <location>
        <begin position="190"/>
        <end position="211"/>
    </location>
</feature>